<keyword evidence="10" id="KW-0677">Repeat</keyword>
<dbReference type="CTD" id="388743"/>
<evidence type="ECO:0000256" key="5">
    <source>
        <dbReference type="ARBA" id="ARBA00012481"/>
    </source>
</evidence>
<keyword evidence="24" id="KW-1185">Reference proteome</keyword>
<dbReference type="CDD" id="cd00214">
    <property type="entry name" value="Calpain_III"/>
    <property type="match status" value="1"/>
</dbReference>
<comment type="cofactor">
    <cofactor evidence="2">
        <name>Ca(2+)</name>
        <dbReference type="ChEBI" id="CHEBI:29108"/>
    </cofactor>
</comment>
<keyword evidence="13" id="KW-0106">Calcium</keyword>
<dbReference type="InterPro" id="IPR002048">
    <property type="entry name" value="EF_hand_dom"/>
</dbReference>
<feature type="active site" evidence="20 21">
    <location>
        <position position="105"/>
    </location>
</feature>
<evidence type="ECO:0000259" key="23">
    <source>
        <dbReference type="PROSITE" id="PS50222"/>
    </source>
</evidence>
<dbReference type="GO" id="GO:0005737">
    <property type="term" value="C:cytoplasm"/>
    <property type="evidence" value="ECO:0007669"/>
    <property type="project" value="UniProtKB-SubCell"/>
</dbReference>
<dbReference type="InterPro" id="IPR036213">
    <property type="entry name" value="Calpain_III_sf"/>
</dbReference>
<evidence type="ECO:0000256" key="6">
    <source>
        <dbReference type="ARBA" id="ARBA00014052"/>
    </source>
</evidence>
<dbReference type="FunFam" id="3.90.70.10:FF:000001">
    <property type="entry name" value="Calpain-1 catalytic subunit"/>
    <property type="match status" value="1"/>
</dbReference>
<evidence type="ECO:0000256" key="19">
    <source>
        <dbReference type="ARBA" id="ARBA00060122"/>
    </source>
</evidence>
<evidence type="ECO:0000313" key="24">
    <source>
        <dbReference type="Proteomes" id="UP000694856"/>
    </source>
</evidence>
<keyword evidence="9" id="KW-0479">Metal-binding</keyword>
<evidence type="ECO:0000256" key="2">
    <source>
        <dbReference type="ARBA" id="ARBA00001913"/>
    </source>
</evidence>
<dbReference type="Pfam" id="PF00648">
    <property type="entry name" value="Peptidase_C2"/>
    <property type="match status" value="1"/>
</dbReference>
<dbReference type="FunFam" id="1.10.238.10:FF:000099">
    <property type="entry name" value="calpain-2 catalytic subunit"/>
    <property type="match status" value="1"/>
</dbReference>
<dbReference type="InterPro" id="IPR000169">
    <property type="entry name" value="Pept_cys_AS"/>
</dbReference>
<keyword evidence="11 21" id="KW-0378">Hydrolase</keyword>
<dbReference type="InterPro" id="IPR038765">
    <property type="entry name" value="Papain-like_cys_pep_sf"/>
</dbReference>
<dbReference type="CDD" id="cd16191">
    <property type="entry name" value="EFh_PEF_CAPN8"/>
    <property type="match status" value="1"/>
</dbReference>
<evidence type="ECO:0000256" key="15">
    <source>
        <dbReference type="ARBA" id="ARBA00031308"/>
    </source>
</evidence>
<dbReference type="Pfam" id="PF01067">
    <property type="entry name" value="Calpain_III"/>
    <property type="match status" value="1"/>
</dbReference>
<keyword evidence="12 21" id="KW-0788">Thiol protease</keyword>
<dbReference type="PANTHER" id="PTHR10183">
    <property type="entry name" value="CALPAIN"/>
    <property type="match status" value="1"/>
</dbReference>
<dbReference type="Gene3D" id="2.60.120.380">
    <property type="match status" value="1"/>
</dbReference>
<organism evidence="24 25">
    <name type="scientific">Camelus ferus</name>
    <name type="common">Wild bactrian camel</name>
    <name type="synonym">Camelus bactrianus ferus</name>
    <dbReference type="NCBI Taxonomy" id="419612"/>
    <lineage>
        <taxon>Eukaryota</taxon>
        <taxon>Metazoa</taxon>
        <taxon>Chordata</taxon>
        <taxon>Craniata</taxon>
        <taxon>Vertebrata</taxon>
        <taxon>Euteleostomi</taxon>
        <taxon>Mammalia</taxon>
        <taxon>Eutheria</taxon>
        <taxon>Laurasiatheria</taxon>
        <taxon>Artiodactyla</taxon>
        <taxon>Tylopoda</taxon>
        <taxon>Camelidae</taxon>
        <taxon>Camelus</taxon>
    </lineage>
</organism>
<feature type="domain" description="Calpain catalytic" evidence="22">
    <location>
        <begin position="45"/>
        <end position="410"/>
    </location>
</feature>
<dbReference type="GeneID" id="102512630"/>
<evidence type="ECO:0000256" key="13">
    <source>
        <dbReference type="ARBA" id="ARBA00022837"/>
    </source>
</evidence>
<evidence type="ECO:0000259" key="22">
    <source>
        <dbReference type="PROSITE" id="PS50203"/>
    </source>
</evidence>
<dbReference type="KEGG" id="cfr:102512630"/>
<evidence type="ECO:0000256" key="8">
    <source>
        <dbReference type="ARBA" id="ARBA00022670"/>
    </source>
</evidence>
<evidence type="ECO:0000256" key="16">
    <source>
        <dbReference type="ARBA" id="ARBA00032449"/>
    </source>
</evidence>
<evidence type="ECO:0000256" key="3">
    <source>
        <dbReference type="ARBA" id="ARBA00004496"/>
    </source>
</evidence>
<feature type="active site" evidence="20 21">
    <location>
        <position position="328"/>
    </location>
</feature>
<dbReference type="InterPro" id="IPR011992">
    <property type="entry name" value="EF-hand-dom_pair"/>
</dbReference>
<dbReference type="InterPro" id="IPR033883">
    <property type="entry name" value="C2_III"/>
</dbReference>
<dbReference type="SMART" id="SM00720">
    <property type="entry name" value="calpain_III"/>
    <property type="match status" value="1"/>
</dbReference>
<feature type="active site" evidence="20 21">
    <location>
        <position position="352"/>
    </location>
</feature>
<dbReference type="PROSITE" id="PS50222">
    <property type="entry name" value="EF_HAND_2"/>
    <property type="match status" value="1"/>
</dbReference>
<dbReference type="PROSITE" id="PS00139">
    <property type="entry name" value="THIOL_PROTEASE_CYS"/>
    <property type="match status" value="1"/>
</dbReference>
<evidence type="ECO:0000256" key="10">
    <source>
        <dbReference type="ARBA" id="ARBA00022737"/>
    </source>
</evidence>
<evidence type="ECO:0000256" key="4">
    <source>
        <dbReference type="ARBA" id="ARBA00007623"/>
    </source>
</evidence>
<dbReference type="SUPFAM" id="SSF49758">
    <property type="entry name" value="Calpain large subunit, middle domain (domain III)"/>
    <property type="match status" value="1"/>
</dbReference>
<evidence type="ECO:0000256" key="18">
    <source>
        <dbReference type="ARBA" id="ARBA00046640"/>
    </source>
</evidence>
<evidence type="ECO:0000256" key="20">
    <source>
        <dbReference type="PIRSR" id="PIRSR622684-1"/>
    </source>
</evidence>
<dbReference type="CDD" id="cd00044">
    <property type="entry name" value="CysPc"/>
    <property type="match status" value="1"/>
</dbReference>
<protein>
    <recommendedName>
        <fullName evidence="6">Calpain-2 catalytic subunit</fullName>
        <ecNumber evidence="5">3.4.22.53</ecNumber>
    </recommendedName>
    <alternativeName>
        <fullName evidence="15">Calcium-activated neutral proteinase 2</fullName>
    </alternativeName>
    <alternativeName>
        <fullName evidence="16">Calpain M-type</fullName>
    </alternativeName>
    <alternativeName>
        <fullName evidence="17">Calpain-2 large subunit</fullName>
    </alternativeName>
    <alternativeName>
        <fullName evidence="14">Millimolar-calpain</fullName>
    </alternativeName>
</protein>
<evidence type="ECO:0000256" key="12">
    <source>
        <dbReference type="ARBA" id="ARBA00022807"/>
    </source>
</evidence>
<evidence type="ECO:0000256" key="9">
    <source>
        <dbReference type="ARBA" id="ARBA00022723"/>
    </source>
</evidence>
<comment type="subcellular location">
    <subcellularLocation>
        <location evidence="3">Cytoplasm</location>
    </subcellularLocation>
</comment>
<dbReference type="Gene3D" id="1.10.238.10">
    <property type="entry name" value="EF-hand"/>
    <property type="match status" value="1"/>
</dbReference>
<name>A0A8B8RYI8_CAMFR</name>
<evidence type="ECO:0000256" key="17">
    <source>
        <dbReference type="ARBA" id="ARBA00032544"/>
    </source>
</evidence>
<dbReference type="InterPro" id="IPR022683">
    <property type="entry name" value="Calpain_III"/>
</dbReference>
<dbReference type="InterPro" id="IPR001300">
    <property type="entry name" value="Peptidase_C2_calpain_cat"/>
</dbReference>
<dbReference type="InterPro" id="IPR022684">
    <property type="entry name" value="Calpain_cysteine_protease"/>
</dbReference>
<comment type="subunit">
    <text evidence="18">Forms a heterodimer with a small (regulatory) subunit (CAPNS1). Interacts with CPEB3; this leads to cleavage of CPEB3.</text>
</comment>
<dbReference type="PANTHER" id="PTHR10183:SF374">
    <property type="entry name" value="CALPAIN-8"/>
    <property type="match status" value="1"/>
</dbReference>
<comment type="function">
    <text evidence="19">Calcium-regulated non-lysosomal thiol-protease which catalyzes limited proteolysis of substrates involved in cytoskeletal remodeling and signal transduction. Proteolytically cleaves MYOC at 'Arg-226'. Proteolytically cleaves CPEB3 following neuronal stimulation which abolishes CPEB3 translational repressor activity, leading to translation of CPEB3 target mRNAs.</text>
</comment>
<dbReference type="RefSeq" id="XP_032322515.1">
    <property type="nucleotide sequence ID" value="XM_032466624.1"/>
</dbReference>
<dbReference type="EC" id="3.4.22.53" evidence="5"/>
<keyword evidence="7" id="KW-0963">Cytoplasm</keyword>
<dbReference type="FunFam" id="2.60.120.380:FF:000001">
    <property type="entry name" value="Calpain-1 catalytic subunit"/>
    <property type="match status" value="1"/>
</dbReference>
<dbReference type="Proteomes" id="UP000694856">
    <property type="component" value="Chromosome 23"/>
</dbReference>
<gene>
    <name evidence="25" type="primary">CAPN8</name>
</gene>
<dbReference type="GO" id="GO:0005509">
    <property type="term" value="F:calcium ion binding"/>
    <property type="evidence" value="ECO:0007669"/>
    <property type="project" value="InterPro"/>
</dbReference>
<dbReference type="SUPFAM" id="SSF54001">
    <property type="entry name" value="Cysteine proteinases"/>
    <property type="match status" value="1"/>
</dbReference>
<evidence type="ECO:0000256" key="1">
    <source>
        <dbReference type="ARBA" id="ARBA00001223"/>
    </source>
</evidence>
<dbReference type="SUPFAM" id="SSF47473">
    <property type="entry name" value="EF-hand"/>
    <property type="match status" value="1"/>
</dbReference>
<dbReference type="InterPro" id="IPR022682">
    <property type="entry name" value="Calpain_domain_III"/>
</dbReference>
<dbReference type="SMART" id="SM00230">
    <property type="entry name" value="CysPc"/>
    <property type="match status" value="1"/>
</dbReference>
<evidence type="ECO:0000256" key="11">
    <source>
        <dbReference type="ARBA" id="ARBA00022801"/>
    </source>
</evidence>
<dbReference type="AlphaFoldDB" id="A0A8B8RYI8"/>
<comment type="catalytic activity">
    <reaction evidence="1">
        <text>Broad endopeptidase specificity.</text>
        <dbReference type="EC" id="3.4.22.53"/>
    </reaction>
</comment>
<evidence type="ECO:0000256" key="14">
    <source>
        <dbReference type="ARBA" id="ARBA00030109"/>
    </source>
</evidence>
<reference evidence="25" key="1">
    <citation type="submission" date="2025-08" db="UniProtKB">
        <authorList>
            <consortium name="RefSeq"/>
        </authorList>
    </citation>
    <scope>IDENTIFICATION</scope>
    <source>
        <tissue evidence="25">Ear skin</tissue>
    </source>
</reference>
<comment type="similarity">
    <text evidence="4">Belongs to the peptidase C2 family.</text>
</comment>
<evidence type="ECO:0000313" key="25">
    <source>
        <dbReference type="RefSeq" id="XP_032322515.1"/>
    </source>
</evidence>
<evidence type="ECO:0000256" key="7">
    <source>
        <dbReference type="ARBA" id="ARBA00022490"/>
    </source>
</evidence>
<dbReference type="Gene3D" id="3.90.70.10">
    <property type="entry name" value="Cysteine proteinases"/>
    <property type="match status" value="1"/>
</dbReference>
<proteinExistence type="inferred from homology"/>
<dbReference type="PROSITE" id="PS50203">
    <property type="entry name" value="CALPAIN_CAT"/>
    <property type="match status" value="1"/>
</dbReference>
<keyword evidence="8 21" id="KW-0645">Protease</keyword>
<feature type="domain" description="EF-hand" evidence="23">
    <location>
        <begin position="671"/>
        <end position="706"/>
    </location>
</feature>
<dbReference type="PRINTS" id="PR00704">
    <property type="entry name" value="CALPAIN"/>
</dbReference>
<dbReference type="GO" id="GO:0006508">
    <property type="term" value="P:proteolysis"/>
    <property type="evidence" value="ECO:0007669"/>
    <property type="project" value="UniProtKB-KW"/>
</dbReference>
<sequence length="769" mass="85928">MAALAARVSKQRAAAEGLGSNQKAVKYLGQDFQTLRQQCLDSGVLFKDPEFPACPSALGYQDLGPRSPQARGIVWKRPTELCPSPQFIIGGAKRTDICQGALGDCWLLAAIASLTLNEELLYRVVPRDQDFQDNYAGIFHFQFWQYGEWVEVVVDDRLPTKDGKLLFLHSEEGSEFWSALLEKAYAKLNGSYEALAGGSTVEGFEDFTGGISEFYDLKKPPASLYQIIWKALRSGSLLACSIDVSQDGFSLLPHPHVCLRSHIPGLAATQYCSGTTGLIKEGPDGETSIHRRFPAAPAPPSPAPGTRGWVSSAAEAEAITSQKLVKSHAYSITGVEEVDSRGRPERLIRLRNPWGEVEWTGAWSDNAPEWNYIAPRQKEELYKKVEDGEFWMSFSDFLRQFSRLEICNLSPDSLSSKEVHKWNLVLFNGRWTRGCTAGGCQNYPATYWTNPQFEIRLDEVDDHQEEGAGEPCCTVLLGLMQKNRRRQKRMGQGMLSIGYAVYKVPKEREGPAAAQLGRDFFQGRQPSARSATYVNLREVSARVRLPPGPYVVVPATFEPFKDGDFCLRVFSEKKAKALEIGDVVAGNPHEPHPCEVDQEDGQFERLFEKLAGKDSEVSASELKTALNEVFSKRTDIKFDGFDINTCREMISLMDSNGMGSLGLVEFKTLWLKIQKYLEIYREMDYNHLGTIDAHEMRAALKKAGFTLNNQVQQTIATRYAGSKLGVDFDGFVACMIRLETLFKLFRLLDKDQSGIVRLSLAEWLCCALV</sequence>
<evidence type="ECO:0000256" key="21">
    <source>
        <dbReference type="PROSITE-ProRule" id="PRU00239"/>
    </source>
</evidence>
<accession>A0A8B8RYI8</accession>
<dbReference type="GO" id="GO:0004198">
    <property type="term" value="F:calcium-dependent cysteine-type endopeptidase activity"/>
    <property type="evidence" value="ECO:0007669"/>
    <property type="project" value="UniProtKB-EC"/>
</dbReference>